<evidence type="ECO:0000256" key="4">
    <source>
        <dbReference type="ARBA" id="ARBA00022989"/>
    </source>
</evidence>
<name>A0AAW1PN13_9CHLO</name>
<feature type="transmembrane region" description="Helical" evidence="6">
    <location>
        <begin position="200"/>
        <end position="220"/>
    </location>
</feature>
<dbReference type="Pfam" id="PF13520">
    <property type="entry name" value="AA_permease_2"/>
    <property type="match status" value="1"/>
</dbReference>
<feature type="transmembrane region" description="Helical" evidence="6">
    <location>
        <begin position="79"/>
        <end position="99"/>
    </location>
</feature>
<reference evidence="7 8" key="1">
    <citation type="journal article" date="2024" name="Nat. Commun.">
        <title>Phylogenomics reveals the evolutionary origins of lichenization in chlorophyte algae.</title>
        <authorList>
            <person name="Puginier C."/>
            <person name="Libourel C."/>
            <person name="Otte J."/>
            <person name="Skaloud P."/>
            <person name="Haon M."/>
            <person name="Grisel S."/>
            <person name="Petersen M."/>
            <person name="Berrin J.G."/>
            <person name="Delaux P.M."/>
            <person name="Dal Grande F."/>
            <person name="Keller J."/>
        </authorList>
    </citation>
    <scope>NUCLEOTIDE SEQUENCE [LARGE SCALE GENOMIC DNA]</scope>
    <source>
        <strain evidence="7 8">SAG 2036</strain>
    </source>
</reference>
<evidence type="ECO:0000256" key="5">
    <source>
        <dbReference type="ARBA" id="ARBA00023136"/>
    </source>
</evidence>
<dbReference type="Proteomes" id="UP001465755">
    <property type="component" value="Unassembled WGS sequence"/>
</dbReference>
<dbReference type="Gene3D" id="1.20.1740.10">
    <property type="entry name" value="Amino acid/polyamine transporter I"/>
    <property type="match status" value="1"/>
</dbReference>
<protein>
    <recommendedName>
        <fullName evidence="9">Amino acid transporter</fullName>
    </recommendedName>
</protein>
<evidence type="ECO:0008006" key="9">
    <source>
        <dbReference type="Google" id="ProtNLM"/>
    </source>
</evidence>
<feature type="transmembrane region" description="Helical" evidence="6">
    <location>
        <begin position="420"/>
        <end position="445"/>
    </location>
</feature>
<feature type="transmembrane region" description="Helical" evidence="6">
    <location>
        <begin position="465"/>
        <end position="484"/>
    </location>
</feature>
<keyword evidence="5 6" id="KW-0472">Membrane</keyword>
<proteinExistence type="predicted"/>
<feature type="transmembrane region" description="Helical" evidence="6">
    <location>
        <begin position="344"/>
        <end position="364"/>
    </location>
</feature>
<feature type="transmembrane region" description="Helical" evidence="6">
    <location>
        <begin position="397"/>
        <end position="414"/>
    </location>
</feature>
<gene>
    <name evidence="7" type="ORF">WJX73_009321</name>
</gene>
<dbReference type="InterPro" id="IPR004840">
    <property type="entry name" value="Amino_acid_permease_CS"/>
</dbReference>
<dbReference type="PANTHER" id="PTHR45649">
    <property type="entry name" value="AMINO-ACID PERMEASE BAT1"/>
    <property type="match status" value="1"/>
</dbReference>
<sequence length="531" mass="56583">MATSPLSRARSETAVFITSSVEKNDDSQDALLTKLGLKQEFKREFNLMVSFGVSFCIISPLTRVGVGFTGAWISSGPAAAVWGFKIVSLLAMCIGLSMAEIVSGLPSSGGPYFWSSWLGGKYGPYLSWVTGWFNLLGQVSTTAAVAACGCLFVQSMLTVVFGIPTTQVEALAIYVAFLLVGGLINSCPPRWLARSIAFGVFVNIAGVIFLVLLMTTVAPWHTTPKFVWGTFLGKYGAPLPPTNSLQDNVLLFAQGCAMSTFVFLGYDSSAHVSQETRGADSAVPYAIILAVAASSIVGYVLILGLLFNIQNPYDLLTGEAKGFTTGQIIVDVFKARYGTGKGVVVAYCILILACTLCVTASLCANSRMIFAFARDKGLPFSAYFKHVGTRARTPIRALWLAVAGAFVMGLPILANHVASLVFGAVISVCTLGVQVSYGIPILCRLTISRGTFKRGPFHLGRYSDIVGWLAILYVVLSSAIFSLPASYPVTVSTLNYTPLALGVILLGCTVSWFFPKPEVGMFSSPPILAPL</sequence>
<feature type="transmembrane region" description="Helical" evidence="6">
    <location>
        <begin position="47"/>
        <end position="73"/>
    </location>
</feature>
<organism evidence="7 8">
    <name type="scientific">Symbiochloris irregularis</name>
    <dbReference type="NCBI Taxonomy" id="706552"/>
    <lineage>
        <taxon>Eukaryota</taxon>
        <taxon>Viridiplantae</taxon>
        <taxon>Chlorophyta</taxon>
        <taxon>core chlorophytes</taxon>
        <taxon>Trebouxiophyceae</taxon>
        <taxon>Trebouxiales</taxon>
        <taxon>Trebouxiaceae</taxon>
        <taxon>Symbiochloris</taxon>
    </lineage>
</organism>
<keyword evidence="2" id="KW-0813">Transport</keyword>
<dbReference type="InterPro" id="IPR002293">
    <property type="entry name" value="AA/rel_permease1"/>
</dbReference>
<dbReference type="GO" id="GO:0016020">
    <property type="term" value="C:membrane"/>
    <property type="evidence" value="ECO:0007669"/>
    <property type="project" value="UniProtKB-SubCell"/>
</dbReference>
<accession>A0AAW1PN13</accession>
<evidence type="ECO:0000256" key="2">
    <source>
        <dbReference type="ARBA" id="ARBA00022448"/>
    </source>
</evidence>
<evidence type="ECO:0000313" key="8">
    <source>
        <dbReference type="Proteomes" id="UP001465755"/>
    </source>
</evidence>
<dbReference type="PANTHER" id="PTHR45649:SF26">
    <property type="entry name" value="OS04G0435100 PROTEIN"/>
    <property type="match status" value="1"/>
</dbReference>
<dbReference type="PIRSF" id="PIRSF006060">
    <property type="entry name" value="AA_transporter"/>
    <property type="match status" value="1"/>
</dbReference>
<comment type="subcellular location">
    <subcellularLocation>
        <location evidence="1">Membrane</location>
        <topology evidence="1">Multi-pass membrane protein</topology>
    </subcellularLocation>
</comment>
<evidence type="ECO:0000256" key="6">
    <source>
        <dbReference type="SAM" id="Phobius"/>
    </source>
</evidence>
<dbReference type="GO" id="GO:0022857">
    <property type="term" value="F:transmembrane transporter activity"/>
    <property type="evidence" value="ECO:0007669"/>
    <property type="project" value="InterPro"/>
</dbReference>
<keyword evidence="4 6" id="KW-1133">Transmembrane helix</keyword>
<comment type="caution">
    <text evidence="7">The sequence shown here is derived from an EMBL/GenBank/DDBJ whole genome shotgun (WGS) entry which is preliminary data.</text>
</comment>
<keyword evidence="3 6" id="KW-0812">Transmembrane</keyword>
<feature type="transmembrane region" description="Helical" evidence="6">
    <location>
        <begin position="170"/>
        <end position="188"/>
    </location>
</feature>
<dbReference type="AlphaFoldDB" id="A0AAW1PN13"/>
<evidence type="ECO:0000313" key="7">
    <source>
        <dbReference type="EMBL" id="KAK9809453.1"/>
    </source>
</evidence>
<feature type="transmembrane region" description="Helical" evidence="6">
    <location>
        <begin position="249"/>
        <end position="266"/>
    </location>
</feature>
<evidence type="ECO:0000256" key="3">
    <source>
        <dbReference type="ARBA" id="ARBA00022692"/>
    </source>
</evidence>
<feature type="transmembrane region" description="Helical" evidence="6">
    <location>
        <begin position="143"/>
        <end position="164"/>
    </location>
</feature>
<evidence type="ECO:0000256" key="1">
    <source>
        <dbReference type="ARBA" id="ARBA00004141"/>
    </source>
</evidence>
<dbReference type="EMBL" id="JALJOQ010000020">
    <property type="protein sequence ID" value="KAK9809453.1"/>
    <property type="molecule type" value="Genomic_DNA"/>
</dbReference>
<dbReference type="GO" id="GO:0006865">
    <property type="term" value="P:amino acid transport"/>
    <property type="evidence" value="ECO:0007669"/>
    <property type="project" value="InterPro"/>
</dbReference>
<feature type="transmembrane region" description="Helical" evidence="6">
    <location>
        <begin position="496"/>
        <end position="514"/>
    </location>
</feature>
<feature type="transmembrane region" description="Helical" evidence="6">
    <location>
        <begin position="286"/>
        <end position="307"/>
    </location>
</feature>
<keyword evidence="8" id="KW-1185">Reference proteome</keyword>
<dbReference type="PROSITE" id="PS00218">
    <property type="entry name" value="AMINO_ACID_PERMEASE_1"/>
    <property type="match status" value="1"/>
</dbReference>